<organism evidence="1 2">
    <name type="scientific">Nocardia iowensis</name>
    <dbReference type="NCBI Taxonomy" id="204891"/>
    <lineage>
        <taxon>Bacteria</taxon>
        <taxon>Bacillati</taxon>
        <taxon>Actinomycetota</taxon>
        <taxon>Actinomycetes</taxon>
        <taxon>Mycobacteriales</taxon>
        <taxon>Nocardiaceae</taxon>
        <taxon>Nocardia</taxon>
    </lineage>
</organism>
<evidence type="ECO:0000313" key="1">
    <source>
        <dbReference type="EMBL" id="QXN90287.1"/>
    </source>
</evidence>
<keyword evidence="2" id="KW-1185">Reference proteome</keyword>
<name>A0ABX8RN02_NOCIO</name>
<proteinExistence type="predicted"/>
<dbReference type="EMBL" id="CP078145">
    <property type="protein sequence ID" value="QXN90287.1"/>
    <property type="molecule type" value="Genomic_DNA"/>
</dbReference>
<dbReference type="Proteomes" id="UP000694257">
    <property type="component" value="Chromosome"/>
</dbReference>
<protein>
    <submittedName>
        <fullName evidence="1">Uncharacterized protein</fullName>
    </submittedName>
</protein>
<accession>A0ABX8RN02</accession>
<gene>
    <name evidence="1" type="ORF">KV110_33485</name>
</gene>
<reference evidence="1 2" key="1">
    <citation type="submission" date="2021-07" db="EMBL/GenBank/DDBJ databases">
        <title>Whole Genome Sequence of Nocardia Iowensis.</title>
        <authorList>
            <person name="Lamm A."/>
            <person name="Collins-Fairclough A.M."/>
            <person name="Bunk B."/>
            <person name="Sproer C."/>
        </authorList>
    </citation>
    <scope>NUCLEOTIDE SEQUENCE [LARGE SCALE GENOMIC DNA]</scope>
    <source>
        <strain evidence="1 2">NRRL 5646</strain>
    </source>
</reference>
<sequence length="144" mass="15725">MSDPCIVGRLGGEKATGVYIHIDGAPQAMLPRLGQLLARDGTEKVLTTLARRHYGWAYLWPEFDEGDAETNLDLPLYKGKVIPGYGFCYTIGPLVHGLTLNNARVHPLIGWAYFIDAAGGDIHWWDTRPGAPATGHVATVWGRA</sequence>
<dbReference type="RefSeq" id="WP_218471159.1">
    <property type="nucleotide sequence ID" value="NZ_BAABJN010000006.1"/>
</dbReference>
<evidence type="ECO:0000313" key="2">
    <source>
        <dbReference type="Proteomes" id="UP000694257"/>
    </source>
</evidence>